<dbReference type="OrthoDB" id="6077919at2759"/>
<feature type="region of interest" description="Disordered" evidence="1">
    <location>
        <begin position="1"/>
        <end position="39"/>
    </location>
</feature>
<organism evidence="2 3">
    <name type="scientific">Emergomyces africanus</name>
    <dbReference type="NCBI Taxonomy" id="1955775"/>
    <lineage>
        <taxon>Eukaryota</taxon>
        <taxon>Fungi</taxon>
        <taxon>Dikarya</taxon>
        <taxon>Ascomycota</taxon>
        <taxon>Pezizomycotina</taxon>
        <taxon>Eurotiomycetes</taxon>
        <taxon>Eurotiomycetidae</taxon>
        <taxon>Onygenales</taxon>
        <taxon>Ajellomycetaceae</taxon>
        <taxon>Emergomyces</taxon>
    </lineage>
</organism>
<evidence type="ECO:0000313" key="3">
    <source>
        <dbReference type="Proteomes" id="UP000091918"/>
    </source>
</evidence>
<proteinExistence type="predicted"/>
<accession>A0A1B7NPA0</accession>
<reference evidence="2 3" key="1">
    <citation type="submission" date="2015-07" db="EMBL/GenBank/DDBJ databases">
        <title>Emmonsia species relationships and genome sequence.</title>
        <authorList>
            <person name="Cuomo C.A."/>
            <person name="Schwartz I.S."/>
            <person name="Kenyon C."/>
            <person name="de Hoog G.S."/>
            <person name="Govender N.P."/>
            <person name="Botha A."/>
            <person name="Moreno L."/>
            <person name="de Vries M."/>
            <person name="Munoz J.F."/>
            <person name="Stielow J.B."/>
        </authorList>
    </citation>
    <scope>NUCLEOTIDE SEQUENCE [LARGE SCALE GENOMIC DNA]</scope>
    <source>
        <strain evidence="2 3">CBS 136260</strain>
    </source>
</reference>
<protein>
    <submittedName>
        <fullName evidence="2">Uncharacterized protein</fullName>
    </submittedName>
</protein>
<evidence type="ECO:0000313" key="2">
    <source>
        <dbReference type="EMBL" id="OAX78644.1"/>
    </source>
</evidence>
<sequence length="200" mass="22186">MDSFETKVSRMSPEQRQASADRCEATVRTSPPRFRHLNPPAAFINISSRPVPAIPHSRSSPPSPNLTTLLGSSTPISARMASNPRHKRAASDLGPISFTPRTGRPSKGLKGKKVHECQFPGCGKANPPHASDGARKVSIQRVCLRLRSHSHFSSCANSRALRKLRRPNNDIEMPLVETLRRWFSKKYSNWRAKTTPGYAP</sequence>
<feature type="region of interest" description="Disordered" evidence="1">
    <location>
        <begin position="79"/>
        <end position="112"/>
    </location>
</feature>
<evidence type="ECO:0000256" key="1">
    <source>
        <dbReference type="SAM" id="MobiDB-lite"/>
    </source>
</evidence>
<gene>
    <name evidence="2" type="ORF">ACJ72_07046</name>
</gene>
<dbReference type="STRING" id="1658172.A0A1B7NPA0"/>
<feature type="compositionally biased region" description="Polar residues" evidence="1">
    <location>
        <begin position="57"/>
        <end position="69"/>
    </location>
</feature>
<dbReference type="Proteomes" id="UP000091918">
    <property type="component" value="Unassembled WGS sequence"/>
</dbReference>
<name>A0A1B7NPA0_9EURO</name>
<dbReference type="AlphaFoldDB" id="A0A1B7NPA0"/>
<feature type="region of interest" description="Disordered" evidence="1">
    <location>
        <begin position="50"/>
        <end position="69"/>
    </location>
</feature>
<dbReference type="EMBL" id="LGUA01001394">
    <property type="protein sequence ID" value="OAX78644.1"/>
    <property type="molecule type" value="Genomic_DNA"/>
</dbReference>
<keyword evidence="3" id="KW-1185">Reference proteome</keyword>
<comment type="caution">
    <text evidence="2">The sequence shown here is derived from an EMBL/GenBank/DDBJ whole genome shotgun (WGS) entry which is preliminary data.</text>
</comment>